<comment type="caution">
    <text evidence="1">The sequence shown here is derived from an EMBL/GenBank/DDBJ whole genome shotgun (WGS) entry which is preliminary data.</text>
</comment>
<reference evidence="1 2" key="1">
    <citation type="submission" date="2015-06" db="EMBL/GenBank/DDBJ databases">
        <title>Survival trade-offs in plant roots during colonization by closely related pathogenic and mutualistic fungi.</title>
        <authorList>
            <person name="Hacquard S."/>
            <person name="Kracher B."/>
            <person name="Hiruma K."/>
            <person name="Weinman A."/>
            <person name="Muench P."/>
            <person name="Garrido Oter R."/>
            <person name="Ver Loren van Themaat E."/>
            <person name="Dallerey J.-F."/>
            <person name="Damm U."/>
            <person name="Henrissat B."/>
            <person name="Lespinet O."/>
            <person name="Thon M."/>
            <person name="Kemen E."/>
            <person name="McHardy A.C."/>
            <person name="Schulze-Lefert P."/>
            <person name="O'Connell R.J."/>
        </authorList>
    </citation>
    <scope>NUCLEOTIDE SEQUENCE [LARGE SCALE GENOMIC DNA]</scope>
    <source>
        <strain evidence="1 2">MAFF 238704</strain>
    </source>
</reference>
<feature type="non-terminal residue" evidence="1">
    <location>
        <position position="1"/>
    </location>
</feature>
<dbReference type="InterPro" id="IPR052184">
    <property type="entry name" value="SDR_enzymes"/>
</dbReference>
<dbReference type="PANTHER" id="PTHR45458:SF3">
    <property type="entry name" value="CHAIN DEHYDROGENASE (ATSC), PUTATIVE-RELATED"/>
    <property type="match status" value="1"/>
</dbReference>
<dbReference type="AlphaFoldDB" id="A0A162Q3P6"/>
<dbReference type="Proteomes" id="UP000076584">
    <property type="component" value="Unassembled WGS sequence"/>
</dbReference>
<dbReference type="PANTHER" id="PTHR45458">
    <property type="entry name" value="SHORT-CHAIN DEHYDROGENASE/REDUCTASE SDR"/>
    <property type="match status" value="1"/>
</dbReference>
<protein>
    <submittedName>
        <fullName evidence="1">Short-chain dehydrogenase</fullName>
    </submittedName>
</protein>
<dbReference type="GO" id="GO:0016616">
    <property type="term" value="F:oxidoreductase activity, acting on the CH-OH group of donors, NAD or NADP as acceptor"/>
    <property type="evidence" value="ECO:0007669"/>
    <property type="project" value="TreeGrafter"/>
</dbReference>
<dbReference type="InterPro" id="IPR036291">
    <property type="entry name" value="NAD(P)-bd_dom_sf"/>
</dbReference>
<organism evidence="1 2">
    <name type="scientific">Colletotrichum incanum</name>
    <name type="common">Soybean anthracnose fungus</name>
    <dbReference type="NCBI Taxonomy" id="1573173"/>
    <lineage>
        <taxon>Eukaryota</taxon>
        <taxon>Fungi</taxon>
        <taxon>Dikarya</taxon>
        <taxon>Ascomycota</taxon>
        <taxon>Pezizomycotina</taxon>
        <taxon>Sordariomycetes</taxon>
        <taxon>Hypocreomycetidae</taxon>
        <taxon>Glomerellales</taxon>
        <taxon>Glomerellaceae</taxon>
        <taxon>Colletotrichum</taxon>
        <taxon>Colletotrichum spaethianum species complex</taxon>
    </lineage>
</organism>
<dbReference type="SUPFAM" id="SSF51735">
    <property type="entry name" value="NAD(P)-binding Rossmann-fold domains"/>
    <property type="match status" value="1"/>
</dbReference>
<evidence type="ECO:0000313" key="2">
    <source>
        <dbReference type="Proteomes" id="UP000076584"/>
    </source>
</evidence>
<name>A0A162Q3P6_COLIC</name>
<gene>
    <name evidence="1" type="ORF">CI238_12893</name>
</gene>
<dbReference type="EMBL" id="LFIW01000112">
    <property type="protein sequence ID" value="KZL87987.1"/>
    <property type="molecule type" value="Genomic_DNA"/>
</dbReference>
<sequence length="286" mass="31449">LFCKKLNQKRHKNLFNMPSYLVTGVNRGIGWSFLRKISDDPNNTIIGTVRDKKSAEKKIADKLGNRPNLHIVELELGSFDSIKESVDLVSKITRGKLDYIIANAAYVSPLSGWLPIGKLAESPQELEDDLLKSFKINVIGVVHLFNLFLPLVLKGDVKKVITISSGMADIDLINQYHVDVGAPYSISKGAVNIAVSKFHAQYAEQGVLFLGICPGIVDTGHNENLSEQELEGALRTSAKFNEYAPGVKLAMPEDSVKDVLKVIHESSLENGRGGAFISHLGSKRWL</sequence>
<keyword evidence="2" id="KW-1185">Reference proteome</keyword>
<dbReference type="Gene3D" id="3.40.50.720">
    <property type="entry name" value="NAD(P)-binding Rossmann-like Domain"/>
    <property type="match status" value="1"/>
</dbReference>
<dbReference type="Pfam" id="PF00106">
    <property type="entry name" value="adh_short"/>
    <property type="match status" value="1"/>
</dbReference>
<dbReference type="PRINTS" id="PR00081">
    <property type="entry name" value="GDHRDH"/>
</dbReference>
<evidence type="ECO:0000313" key="1">
    <source>
        <dbReference type="EMBL" id="KZL87987.1"/>
    </source>
</evidence>
<accession>A0A162Q3P6</accession>
<proteinExistence type="predicted"/>
<dbReference type="InterPro" id="IPR002347">
    <property type="entry name" value="SDR_fam"/>
</dbReference>